<evidence type="ECO:0000313" key="3">
    <source>
        <dbReference type="EMBL" id="CEL68381.1"/>
    </source>
</evidence>
<feature type="region of interest" description="Disordered" evidence="2">
    <location>
        <begin position="43"/>
        <end position="122"/>
    </location>
</feature>
<organism evidence="3">
    <name type="scientific">Neospora caninum (strain Liverpool)</name>
    <dbReference type="NCBI Taxonomy" id="572307"/>
    <lineage>
        <taxon>Eukaryota</taxon>
        <taxon>Sar</taxon>
        <taxon>Alveolata</taxon>
        <taxon>Apicomplexa</taxon>
        <taxon>Conoidasida</taxon>
        <taxon>Coccidia</taxon>
        <taxon>Eucoccidiorida</taxon>
        <taxon>Eimeriorina</taxon>
        <taxon>Sarcocystidae</taxon>
        <taxon>Neospora</taxon>
    </lineage>
</organism>
<feature type="compositionally biased region" description="Basic and acidic residues" evidence="2">
    <location>
        <begin position="2232"/>
        <end position="2241"/>
    </location>
</feature>
<feature type="region of interest" description="Disordered" evidence="2">
    <location>
        <begin position="1962"/>
        <end position="2026"/>
    </location>
</feature>
<feature type="coiled-coil region" evidence="1">
    <location>
        <begin position="1895"/>
        <end position="1922"/>
    </location>
</feature>
<feature type="compositionally biased region" description="Basic and acidic residues" evidence="2">
    <location>
        <begin position="1103"/>
        <end position="1120"/>
    </location>
</feature>
<reference evidence="3" key="1">
    <citation type="journal article" date="2015" name="PLoS ONE">
        <title>Comprehensive Evaluation of Toxoplasma gondii VEG and Neospora caninum LIV Genomes with Tachyzoite Stage Transcriptome and Proteome Defines Novel Transcript Features.</title>
        <authorList>
            <person name="Ramaprasad A."/>
            <person name="Mourier T."/>
            <person name="Naeem R."/>
            <person name="Malas T.B."/>
            <person name="Moussa E."/>
            <person name="Panigrahi A."/>
            <person name="Vermont S.J."/>
            <person name="Otto T.D."/>
            <person name="Wastling J."/>
            <person name="Pain A."/>
        </authorList>
    </citation>
    <scope>NUCLEOTIDE SEQUENCE</scope>
    <source>
        <strain evidence="3">Liverpool</strain>
    </source>
</reference>
<feature type="region of interest" description="Disordered" evidence="2">
    <location>
        <begin position="1025"/>
        <end position="1060"/>
    </location>
</feature>
<dbReference type="EMBL" id="LN714484">
    <property type="protein sequence ID" value="CEL68381.1"/>
    <property type="molecule type" value="Genomic_DNA"/>
</dbReference>
<feature type="compositionally biased region" description="Polar residues" evidence="2">
    <location>
        <begin position="2519"/>
        <end position="2540"/>
    </location>
</feature>
<feature type="compositionally biased region" description="Basic and acidic residues" evidence="2">
    <location>
        <begin position="793"/>
        <end position="810"/>
    </location>
</feature>
<feature type="region of interest" description="Disordered" evidence="2">
    <location>
        <begin position="2200"/>
        <end position="2369"/>
    </location>
</feature>
<feature type="region of interest" description="Disordered" evidence="2">
    <location>
        <begin position="1568"/>
        <end position="1603"/>
    </location>
</feature>
<feature type="compositionally biased region" description="Polar residues" evidence="2">
    <location>
        <begin position="2389"/>
        <end position="2400"/>
    </location>
</feature>
<dbReference type="InterPro" id="IPR011989">
    <property type="entry name" value="ARM-like"/>
</dbReference>
<feature type="region of interest" description="Disordered" evidence="2">
    <location>
        <begin position="425"/>
        <end position="446"/>
    </location>
</feature>
<feature type="compositionally biased region" description="Low complexity" evidence="2">
    <location>
        <begin position="2143"/>
        <end position="2173"/>
    </location>
</feature>
<feature type="compositionally biased region" description="Basic and acidic residues" evidence="2">
    <location>
        <begin position="1495"/>
        <end position="1511"/>
    </location>
</feature>
<evidence type="ECO:0000256" key="2">
    <source>
        <dbReference type="SAM" id="MobiDB-lite"/>
    </source>
</evidence>
<feature type="region of interest" description="Disordered" evidence="2">
    <location>
        <begin position="981"/>
        <end position="1013"/>
    </location>
</feature>
<gene>
    <name evidence="3" type="ORF">BN1204_041500</name>
</gene>
<evidence type="ECO:0000256" key="1">
    <source>
        <dbReference type="SAM" id="Coils"/>
    </source>
</evidence>
<feature type="compositionally biased region" description="Basic and acidic residues" evidence="2">
    <location>
        <begin position="2587"/>
        <end position="2600"/>
    </location>
</feature>
<dbReference type="SUPFAM" id="SSF48371">
    <property type="entry name" value="ARM repeat"/>
    <property type="match status" value="1"/>
</dbReference>
<feature type="compositionally biased region" description="Basic and acidic residues" evidence="2">
    <location>
        <begin position="2423"/>
        <end position="2441"/>
    </location>
</feature>
<feature type="region of interest" description="Disordered" evidence="2">
    <location>
        <begin position="317"/>
        <end position="369"/>
    </location>
</feature>
<feature type="compositionally biased region" description="Acidic residues" evidence="2">
    <location>
        <begin position="1043"/>
        <end position="1052"/>
    </location>
</feature>
<feature type="region of interest" description="Disordered" evidence="2">
    <location>
        <begin position="2389"/>
        <end position="2656"/>
    </location>
</feature>
<feature type="region of interest" description="Disordered" evidence="2">
    <location>
        <begin position="475"/>
        <end position="496"/>
    </location>
</feature>
<feature type="compositionally biased region" description="Basic and acidic residues" evidence="2">
    <location>
        <begin position="2003"/>
        <end position="2018"/>
    </location>
</feature>
<dbReference type="Gene3D" id="1.25.10.10">
    <property type="entry name" value="Leucine-rich Repeat Variant"/>
    <property type="match status" value="1"/>
</dbReference>
<feature type="compositionally biased region" description="Basic and acidic residues" evidence="2">
    <location>
        <begin position="80"/>
        <end position="90"/>
    </location>
</feature>
<feature type="compositionally biased region" description="Basic and acidic residues" evidence="2">
    <location>
        <begin position="282"/>
        <end position="292"/>
    </location>
</feature>
<feature type="compositionally biased region" description="Basic and acidic residues" evidence="2">
    <location>
        <begin position="2256"/>
        <end position="2266"/>
    </location>
</feature>
<feature type="compositionally biased region" description="Low complexity" evidence="2">
    <location>
        <begin position="981"/>
        <end position="1008"/>
    </location>
</feature>
<feature type="compositionally biased region" description="Low complexity" evidence="2">
    <location>
        <begin position="1580"/>
        <end position="1603"/>
    </location>
</feature>
<name>A0A0F7UH82_NEOCL</name>
<feature type="compositionally biased region" description="Polar residues" evidence="2">
    <location>
        <begin position="2307"/>
        <end position="2316"/>
    </location>
</feature>
<feature type="coiled-coil region" evidence="1">
    <location>
        <begin position="1751"/>
        <end position="1864"/>
    </location>
</feature>
<feature type="compositionally biased region" description="Basic and acidic residues" evidence="2">
    <location>
        <begin position="2093"/>
        <end position="2103"/>
    </location>
</feature>
<sequence length="2708" mass="289055">MASISSFLKRKVKDRLSLLDAALEADTLLTRLKATLSRLFEGNDLPAPLPSLSSSGVPRGGTPSGPWRKDSRQASLATPRKGEVERDKGPSPDTNEEDRTQPPTSSECSQSRRPQAAPSVPDLVSPLPVEILDKFQQLLHQLLVLCRHQKALALQTSQKKQLSQVPASASSSGGGAGGVGQGGATGSGPGDEEGAAFGGLCTSLVTHPSGLRVLCACLHLGKAYTDKSASSAQLSAVSSIMQDALEILDLLFAAHAPASLGRSGPGGPACRESATARGVHTPQDRLGDASRSCADERHIPYVPPRDLFADWRCGEEADLEETSSDGDSYTGQDPGEGEEEVEWRREKASKTEGVCSKTGKDTLQQRESDASEGVYLQLMDGVMRHTENGSLIVSLLLLPEVYIQHDTLLALQKLYSFADDARRRGRETARRRRREEERREAAGRDEQTLEITSSSWLSADRFKRVRSSRALLARTRADGEGGKGGSRQRKRGGDALDLEERGNAVCQLLEDALLNRPDCIARLTGALQGGAADFVREEALEVLSMVTRRREEMKVIATFQGAIEALLSLLSSELGLPLYVNESSLSSPANPRQSDRPGGLELPPLDTTQVLLNAPRVRSILRCIYSLTSCGPACKYMREANLVRPLVQLFQSLLRAKEDHVKQVGRLAHRRVLTSEPKEADAGGAPELHFSADPTVSSQLAARPGGERASAGPSASPGVRTARAASPEETIEADTSRAFQVGSATPLDEALFLLLAVFGNFFPYLKKLSPSRSSPAARDTGDALAPATVHNWRQRERASARRAKQDARWPEAEVRANQTALLRSGVLDLISQHVAKVCSSLAFFSQSSRAASPFASLLPNLFRLFTRLCQLLLALVAQSRLPGAGAADSTGSESFAAQVLLLPAAPATSSDDRNAEPRAAIGGPPPFYCLSYAALQGGAPPLLQALLSVTLDAIVTSFPSIQEHILEGCLAALGASSASAPSLPSSVRASPGPSVSSSVSSSRGTAPPNLSSALPPVFACRPVRASPRRASSLSTLQGRDSETELGEADGDTQEPPPLQILPPGVVLAALLQWVFRRAVRTAEAATLAQATSAGFFAPQPAARRSELEDSEDAREVEHPFVSRGGQDGSFHSAGSREDQSSSSGKAPGETRRREDEAWPREAARASWRWNQAGVAVRVLASSLCQNPRLSLLACTRPLPSLGETAETLEPLLWQIGAVLLPALSRIWRGGVEPHGQRPSEGVEREPGEGDEKCVAFNQFFCRTVELLLALLLPDSERPFAARARAAAVGLQAEPSTPGASSAPLCSADAVTLSVAWLLSSSICLPSLLLLLLRVSPLAAQSPAEKGTRTLRETALTLLDGSVCLLLDRVVATLDRFAKRGGRTQEKRDAAEESLAAGGEGGGGGRPGRDWRLSQRGTAGMAERGDFGGDGGRTQKEENGCLVDRLLQAFPSLHVFFADLQGSWAFWEGAITAREGRESTRDEARDRRKGSGTAGQERKKGRAGEGKRRKELGPGAENEGDVVAQRAEDAQELLVDVLGVERLAMHVQRLQTAPAIRFSATRPVFETSLSATGLQPGTANSRSPFRSESPPSGESGPSTARETAADAVAAAARVPAALYSETLNAVGSAIEESYRGESEEDVHADASLCLQPTIAKRQETTLDSLRPSSLMSSCLWLRPRLASFFAFLLLPRETALLRQAALGADGRGLRMLLAVSGKRAERSHAGPASLSTQNEESSGVDAATREDFQDFLLFQEESIAELRRENARLAARTAKLQDALDPRREALVSQLQRETRLLRLEMERLLEQRSVLEQRLAGERRLAAAQLEDQQRQLEAVVVAFSQLEEELQARDEELRALRVELEAEKTARGWAEGGRMHKAGRDEASTDEETVEERLKTAAALAASREEELRSLQEKHTELLALLDLLVHRVPECLQFVCSLNDLPCRYTRDFQALAETQARPLPSARALPRQTETASSRSAAICRSDPGGAPAELEIAAGTSDPARERESGERHQERGRSSALDPRGVLPSPFASSFHAVGFFPSSELTARPRDGSLMWERHAPVSSSSSSSGRCEEDSGSDEPSSGGGSVRQGRREEERREDVDTSFSRLSCQSGATSPSFPPSAHRGAFSEASPQDETTRDSPTQIPSASLSSSSPSSPSSSAFPNSTFTASPVSALPGNVHAHEDGSLALVSQVVAKPGDLGQGAGSRAETSPVAAFPPLRGAGLGLHFRSGEDGERPGDQALLSLGAATAGAARREEEPEARGEAGVQSIREEEFERRLQDGDKSPGREEVQPGCDSGGREGVSQINGDSYGQVSGGKESRLARIEEERRPNEMEEGEERVQGGRGLSGMMARRSDQPETKLGLRGRLTRFLWSGVTGDGDAVQLSNAQTLPGTDTDPTLGVRASGDTETGFQSLGSGDVEAHPRVQADGDSRERERGTISAPDGGFAFHVDAVESGERGFEREEEKGFETARLGASSDGEFRHGQGQGSGQETAARMQDLYPGGYVDSAGRHRTTQAGASGNSQDNVNGDSDSTNAARFGEPGTPAACGADVEPAGACHGADQNRSVVAERSAQDQGGVVSVPRKEERSQGEERGSEAAAPVSLDAGVRDGSSPELSLGSANGGGQCVEAEVREKGEGASEAGGGETHGEEQGMIRYEDYCAMVQSVDESQLTAQQLEEWRNYRAQCEAFFAYQQQHAQWPHQA</sequence>
<feature type="region of interest" description="Disordered" evidence="2">
    <location>
        <begin position="2055"/>
        <end position="2182"/>
    </location>
</feature>
<feature type="region of interest" description="Disordered" evidence="2">
    <location>
        <begin position="164"/>
        <end position="191"/>
    </location>
</feature>
<protein>
    <submittedName>
        <fullName evidence="3">Glutamic acid-rich protein, putative</fullName>
    </submittedName>
</protein>
<feature type="compositionally biased region" description="Basic and acidic residues" evidence="2">
    <location>
        <begin position="1474"/>
        <end position="1485"/>
    </location>
</feature>
<feature type="region of interest" description="Disordered" evidence="2">
    <location>
        <begin position="770"/>
        <end position="810"/>
    </location>
</feature>
<feature type="compositionally biased region" description="Basic and acidic residues" evidence="2">
    <location>
        <begin position="2273"/>
        <end position="2294"/>
    </location>
</feature>
<feature type="region of interest" description="Disordered" evidence="2">
    <location>
        <begin position="1381"/>
        <end position="1412"/>
    </location>
</feature>
<feature type="compositionally biased region" description="Polar residues" evidence="2">
    <location>
        <begin position="2410"/>
        <end position="2419"/>
    </location>
</feature>
<feature type="region of interest" description="Disordered" evidence="2">
    <location>
        <begin position="698"/>
        <end position="731"/>
    </location>
</feature>
<feature type="region of interest" description="Disordered" evidence="2">
    <location>
        <begin position="1474"/>
        <end position="1521"/>
    </location>
</feature>
<proteinExistence type="predicted"/>
<feature type="compositionally biased region" description="Polar residues" evidence="2">
    <location>
        <begin position="1568"/>
        <end position="1579"/>
    </location>
</feature>
<accession>A0A0F7UH82</accession>
<feature type="compositionally biased region" description="Gly residues" evidence="2">
    <location>
        <begin position="172"/>
        <end position="189"/>
    </location>
</feature>
<keyword evidence="1" id="KW-0175">Coiled coil</keyword>
<feature type="compositionally biased region" description="Basic and acidic residues" evidence="2">
    <location>
        <begin position="2321"/>
        <end position="2336"/>
    </location>
</feature>
<feature type="compositionally biased region" description="Basic and acidic residues" evidence="2">
    <location>
        <begin position="1148"/>
        <end position="1159"/>
    </location>
</feature>
<dbReference type="InterPro" id="IPR016024">
    <property type="entry name" value="ARM-type_fold"/>
</dbReference>
<feature type="region of interest" description="Disordered" evidence="2">
    <location>
        <begin position="584"/>
        <end position="603"/>
    </location>
</feature>
<feature type="compositionally biased region" description="Polar residues" evidence="2">
    <location>
        <begin position="2105"/>
        <end position="2119"/>
    </location>
</feature>
<feature type="compositionally biased region" description="Basic and acidic residues" evidence="2">
    <location>
        <begin position="358"/>
        <end position="369"/>
    </location>
</feature>
<feature type="compositionally biased region" description="Polar residues" evidence="2">
    <location>
        <begin position="101"/>
        <end position="113"/>
    </location>
</feature>
<feature type="compositionally biased region" description="Low complexity" evidence="2">
    <location>
        <begin position="1025"/>
        <end position="1034"/>
    </location>
</feature>
<feature type="region of interest" description="Disordered" evidence="2">
    <location>
        <begin position="1099"/>
        <end position="1159"/>
    </location>
</feature>
<feature type="region of interest" description="Disordered" evidence="2">
    <location>
        <begin position="261"/>
        <end position="292"/>
    </location>
</feature>
<feature type="compositionally biased region" description="Basic and acidic residues" evidence="2">
    <location>
        <begin position="2455"/>
        <end position="2473"/>
    </location>
</feature>